<dbReference type="Gene3D" id="3.40.50.150">
    <property type="entry name" value="Vaccinia Virus protein VP39"/>
    <property type="match status" value="1"/>
</dbReference>
<feature type="binding site" evidence="8">
    <location>
        <position position="95"/>
    </location>
    <ligand>
        <name>S-adenosyl-L-methionine</name>
        <dbReference type="ChEBI" id="CHEBI:59789"/>
    </ligand>
</feature>
<keyword evidence="4 8" id="KW-0949">S-adenosyl-L-methionine</keyword>
<dbReference type="PANTHER" id="PTHR10631:SF3">
    <property type="entry name" value="TRNA (GUANINE(26)-N(2))-DIMETHYLTRANSFERASE"/>
    <property type="match status" value="1"/>
</dbReference>
<proteinExistence type="inferred from homology"/>
<dbReference type="PANTHER" id="PTHR10631">
    <property type="entry name" value="N 2 ,N 2 -DIMETHYLGUANOSINE TRNA METHYLTRANSFERASE"/>
    <property type="match status" value="1"/>
</dbReference>
<dbReference type="InterPro" id="IPR042296">
    <property type="entry name" value="tRNA_met_Trm1_C"/>
</dbReference>
<evidence type="ECO:0000256" key="4">
    <source>
        <dbReference type="ARBA" id="ARBA00022691"/>
    </source>
</evidence>
<evidence type="ECO:0000256" key="3">
    <source>
        <dbReference type="ARBA" id="ARBA00022679"/>
    </source>
</evidence>
<accession>F6D2F4</accession>
<dbReference type="RefSeq" id="WP_013826585.1">
    <property type="nucleotide sequence ID" value="NC_015574.1"/>
</dbReference>
<dbReference type="EC" id="2.1.1.216" evidence="7 8"/>
<keyword evidence="2 8" id="KW-0489">Methyltransferase</keyword>
<keyword evidence="11" id="KW-1185">Reference proteome</keyword>
<name>F6D2F4_METPW</name>
<evidence type="ECO:0000256" key="2">
    <source>
        <dbReference type="ARBA" id="ARBA00022603"/>
    </source>
</evidence>
<keyword evidence="8" id="KW-0479">Metal-binding</keyword>
<dbReference type="InterPro" id="IPR022923">
    <property type="entry name" value="TRM1_arc_bac"/>
</dbReference>
<dbReference type="HAMAP" id="MF_00290">
    <property type="entry name" value="tRNA_dimethyltr_TRM1"/>
    <property type="match status" value="1"/>
</dbReference>
<dbReference type="GO" id="GO:0000049">
    <property type="term" value="F:tRNA binding"/>
    <property type="evidence" value="ECO:0007669"/>
    <property type="project" value="UniProtKB-UniRule"/>
</dbReference>
<dbReference type="EMBL" id="CP002772">
    <property type="protein sequence ID" value="AEG19086.1"/>
    <property type="molecule type" value="Genomic_DNA"/>
</dbReference>
<dbReference type="NCBIfam" id="TIGR00308">
    <property type="entry name" value="TRM1"/>
    <property type="match status" value="1"/>
</dbReference>
<dbReference type="AlphaFoldDB" id="F6D2F4"/>
<dbReference type="Pfam" id="PF02005">
    <property type="entry name" value="TRM"/>
    <property type="match status" value="1"/>
</dbReference>
<evidence type="ECO:0000256" key="5">
    <source>
        <dbReference type="ARBA" id="ARBA00022694"/>
    </source>
</evidence>
<organism evidence="10 11">
    <name type="scientific">Methanobacterium paludis (strain DSM 25820 / JCM 18151 / SWAN1)</name>
    <dbReference type="NCBI Taxonomy" id="868131"/>
    <lineage>
        <taxon>Archaea</taxon>
        <taxon>Methanobacteriati</taxon>
        <taxon>Methanobacteriota</taxon>
        <taxon>Methanomada group</taxon>
        <taxon>Methanobacteria</taxon>
        <taxon>Methanobacteriales</taxon>
        <taxon>Methanobacteriaceae</taxon>
        <taxon>Methanobacterium</taxon>
    </lineage>
</organism>
<dbReference type="InterPro" id="IPR002905">
    <property type="entry name" value="Trm1"/>
</dbReference>
<feature type="binding site" evidence="8">
    <location>
        <position position="258"/>
    </location>
    <ligand>
        <name>Zn(2+)</name>
        <dbReference type="ChEBI" id="CHEBI:29105"/>
    </ligand>
</feature>
<gene>
    <name evidence="8" type="primary">trm1</name>
    <name evidence="10" type="ordered locus">MSWAN_2078</name>
</gene>
<dbReference type="SUPFAM" id="SSF53335">
    <property type="entry name" value="S-adenosyl-L-methionine-dependent methyltransferases"/>
    <property type="match status" value="1"/>
</dbReference>
<evidence type="ECO:0000256" key="8">
    <source>
        <dbReference type="HAMAP-Rule" id="MF_00290"/>
    </source>
</evidence>
<dbReference type="PROSITE" id="PS51626">
    <property type="entry name" value="SAM_MT_TRM1"/>
    <property type="match status" value="1"/>
</dbReference>
<dbReference type="GeneID" id="10669596"/>
<protein>
    <recommendedName>
        <fullName evidence="7 8">tRNA (guanine(26)-N(2))-dimethyltransferase</fullName>
        <ecNumber evidence="7 8">2.1.1.216</ecNumber>
    </recommendedName>
    <alternativeName>
        <fullName evidence="8">tRNA 2,2-dimethylguanosine-26 methyltransferase</fullName>
    </alternativeName>
    <alternativeName>
        <fullName evidence="8">tRNA(guanine-26,N(2)-N(2)) methyltransferase</fullName>
    </alternativeName>
    <alternativeName>
        <fullName evidence="8">tRNA(m(2,2)G26)dimethyltransferase</fullName>
    </alternativeName>
</protein>
<dbReference type="GO" id="GO:0160104">
    <property type="term" value="F:tRNA (guanine(26)-N2)-dimethyltransferase activity"/>
    <property type="evidence" value="ECO:0007669"/>
    <property type="project" value="UniProtKB-UniRule"/>
</dbReference>
<keyword evidence="6 8" id="KW-0694">RNA-binding</keyword>
<feature type="binding site" evidence="8">
    <location>
        <position position="123"/>
    </location>
    <ligand>
        <name>S-adenosyl-L-methionine</name>
        <dbReference type="ChEBI" id="CHEBI:59789"/>
    </ligand>
</feature>
<keyword evidence="8" id="KW-0862">Zinc</keyword>
<reference evidence="10 11" key="1">
    <citation type="journal article" date="2014" name="Int. J. Syst. Evol. Microbiol.">
        <title>Methanobacterium paludis sp. nov. and a novel strain of Methanobacterium lacus isolated from northern peatlands.</title>
        <authorList>
            <person name="Cadillo-Quiroz H."/>
            <person name="Brauer S.L."/>
            <person name="Goodson N."/>
            <person name="Yavitt J.B."/>
            <person name="Zinder S.H."/>
        </authorList>
    </citation>
    <scope>NUCLEOTIDE SEQUENCE [LARGE SCALE GENOMIC DNA]</scope>
    <source>
        <strain evidence="11">DSM 25820 / JCM 18151 / SWAN1</strain>
    </source>
</reference>
<sequence length="395" mass="43952">MDYENNDNIRNENITIHEGKTTINVPQFEKVSAKAPVFYNSVMELNRDLSVVAVTVFRREIDHDINICDAFGGTGIRGIRYAKEIEGVESAYISDLNPLAVQFAEDNIKANDMDNVRVCKMDANIMLRKWKGKFDVVDIDPFGTPSPFVESAVASIRAGGMLCVTATDTSSLCGTYTSPCIRKYGAKPLKTEYCHENGIRILAGFIARTISKYKKYVDIKFSHSTEHYMRIYATVGKGAKNSDESLKNLGYIAHCDNCLNRIVIHGIAPKIPSECPICGGKFNIAGPLWCGPIVDQDFTGKMLEVVPQIKINKEKEALKLLNTCYGEANAPVTYYELHKICKNLKVSAPPILDVMKVLKDSGYFVSRTHFDPTGIKTDAPIETIKKIVLKVKKMS</sequence>
<dbReference type="InterPro" id="IPR029063">
    <property type="entry name" value="SAM-dependent_MTases_sf"/>
</dbReference>
<evidence type="ECO:0000256" key="7">
    <source>
        <dbReference type="ARBA" id="ARBA00039099"/>
    </source>
</evidence>
<feature type="binding site" evidence="8">
    <location>
        <position position="255"/>
    </location>
    <ligand>
        <name>Zn(2+)</name>
        <dbReference type="ChEBI" id="CHEBI:29105"/>
    </ligand>
</feature>
<feature type="binding site" evidence="8">
    <location>
        <position position="122"/>
    </location>
    <ligand>
        <name>S-adenosyl-L-methionine</name>
        <dbReference type="ChEBI" id="CHEBI:59789"/>
    </ligand>
</feature>
<feature type="binding site" evidence="8">
    <location>
        <position position="278"/>
    </location>
    <ligand>
        <name>Zn(2+)</name>
        <dbReference type="ChEBI" id="CHEBI:29105"/>
    </ligand>
</feature>
<keyword evidence="1 8" id="KW-0820">tRNA-binding</keyword>
<comment type="catalytic activity">
    <reaction evidence="8">
        <text>guanosine(26) in tRNA + 2 S-adenosyl-L-methionine = N(2)-dimethylguanosine(26) in tRNA + 2 S-adenosyl-L-homocysteine + 2 H(+)</text>
        <dbReference type="Rhea" id="RHEA:43140"/>
        <dbReference type="Rhea" id="RHEA-COMP:10359"/>
        <dbReference type="Rhea" id="RHEA-COMP:10360"/>
        <dbReference type="ChEBI" id="CHEBI:15378"/>
        <dbReference type="ChEBI" id="CHEBI:57856"/>
        <dbReference type="ChEBI" id="CHEBI:59789"/>
        <dbReference type="ChEBI" id="CHEBI:74269"/>
        <dbReference type="ChEBI" id="CHEBI:74513"/>
        <dbReference type="EC" id="2.1.1.216"/>
    </reaction>
</comment>
<keyword evidence="3 8" id="KW-0808">Transferase</keyword>
<dbReference type="CDD" id="cd02440">
    <property type="entry name" value="AdoMet_MTases"/>
    <property type="match status" value="1"/>
</dbReference>
<dbReference type="eggNOG" id="arCOG01219">
    <property type="taxonomic scope" value="Archaea"/>
</dbReference>
<dbReference type="GO" id="GO:0002940">
    <property type="term" value="P:tRNA N2-guanine methylation"/>
    <property type="evidence" value="ECO:0007669"/>
    <property type="project" value="TreeGrafter"/>
</dbReference>
<evidence type="ECO:0000256" key="1">
    <source>
        <dbReference type="ARBA" id="ARBA00022555"/>
    </source>
</evidence>
<keyword evidence="5 8" id="KW-0819">tRNA processing</keyword>
<dbReference type="KEGG" id="mew:MSWAN_2078"/>
<dbReference type="Proteomes" id="UP000009231">
    <property type="component" value="Chromosome"/>
</dbReference>
<comment type="function">
    <text evidence="8">Dimethylates a single guanine residue at position 26 of a number of tRNAs using S-adenosyl-L-methionine as donor of the methyl groups.</text>
</comment>
<dbReference type="Gene3D" id="3.30.56.70">
    <property type="entry name" value="N2,N2-dimethylguanosine tRNA methyltransferase, C-terminal domain"/>
    <property type="match status" value="1"/>
</dbReference>
<feature type="binding site" evidence="8">
    <location>
        <position position="275"/>
    </location>
    <ligand>
        <name>Zn(2+)</name>
        <dbReference type="ChEBI" id="CHEBI:29105"/>
    </ligand>
</feature>
<dbReference type="STRING" id="868131.MSWAN_2078"/>
<evidence type="ECO:0000313" key="11">
    <source>
        <dbReference type="Proteomes" id="UP000009231"/>
    </source>
</evidence>
<feature type="binding site" evidence="8">
    <location>
        <position position="77"/>
    </location>
    <ligand>
        <name>S-adenosyl-L-methionine</name>
        <dbReference type="ChEBI" id="CHEBI:59789"/>
    </ligand>
</feature>
<dbReference type="FunFam" id="3.30.56.70:FF:000001">
    <property type="entry name" value="tRNA (guanine(26)-N(2))-dimethyltransferase"/>
    <property type="match status" value="1"/>
</dbReference>
<feature type="binding site" evidence="8">
    <location>
        <position position="47"/>
    </location>
    <ligand>
        <name>S-adenosyl-L-methionine</name>
        <dbReference type="ChEBI" id="CHEBI:59789"/>
    </ligand>
</feature>
<dbReference type="HOGENOM" id="CLU_010862_5_1_2"/>
<comment type="similarity">
    <text evidence="8 9">Belongs to the class I-like SAM-binding methyltransferase superfamily. Trm1 family.</text>
</comment>
<dbReference type="GO" id="GO:0046872">
    <property type="term" value="F:metal ion binding"/>
    <property type="evidence" value="ECO:0007669"/>
    <property type="project" value="UniProtKB-KW"/>
</dbReference>
<dbReference type="FunFam" id="3.40.50.150:FF:000272">
    <property type="entry name" value="tRNA (guanine(26)-N(2))-dimethyltransferase"/>
    <property type="match status" value="1"/>
</dbReference>
<evidence type="ECO:0000313" key="10">
    <source>
        <dbReference type="EMBL" id="AEG19086.1"/>
    </source>
</evidence>
<evidence type="ECO:0000256" key="6">
    <source>
        <dbReference type="ARBA" id="ARBA00022884"/>
    </source>
</evidence>
<evidence type="ECO:0000256" key="9">
    <source>
        <dbReference type="PROSITE-ProRule" id="PRU00958"/>
    </source>
</evidence>